<sequence>MAQVMAPGRASVPPVFCKPGTVSFADVAVYFSPEEWRRRMRQTSAHQLGGGRVRSVGTRCPGSRGGHVQDRSPLRLQAREGKEETKRRD</sequence>
<evidence type="ECO:0000313" key="5">
    <source>
        <dbReference type="Proteomes" id="UP000000589"/>
    </source>
</evidence>
<dbReference type="Bgee" id="ENSMUSG00000054381">
    <property type="expression patterns" value="Expressed in jejunum and 68 other cell types or tissues"/>
</dbReference>
<evidence type="ECO:0000256" key="1">
    <source>
        <dbReference type="SAM" id="MobiDB-lite"/>
    </source>
</evidence>
<evidence type="ECO:0000259" key="2">
    <source>
        <dbReference type="Pfam" id="PF01352"/>
    </source>
</evidence>
<dbReference type="SUPFAM" id="SSF109640">
    <property type="entry name" value="KRAB domain (Kruppel-associated box)"/>
    <property type="match status" value="1"/>
</dbReference>
<dbReference type="MGI" id="MGI:2443581">
    <property type="gene designation" value="Zfp747"/>
</dbReference>
<dbReference type="Proteomes" id="UP000000589">
    <property type="component" value="Chromosome 7"/>
</dbReference>
<reference evidence="3 5" key="1">
    <citation type="journal article" date="2009" name="PLoS Biol.">
        <title>Lineage-specific biology revealed by a finished genome assembly of the mouse.</title>
        <authorList>
            <consortium name="Mouse Genome Sequencing Consortium"/>
            <person name="Church D.M."/>
            <person name="Goodstadt L."/>
            <person name="Hillier L.W."/>
            <person name="Zody M.C."/>
            <person name="Goldstein S."/>
            <person name="She X."/>
            <person name="Bult C.J."/>
            <person name="Agarwala R."/>
            <person name="Cherry J.L."/>
            <person name="DiCuccio M."/>
            <person name="Hlavina W."/>
            <person name="Kapustin Y."/>
            <person name="Meric P."/>
            <person name="Maglott D."/>
            <person name="Birtle Z."/>
            <person name="Marques A.C."/>
            <person name="Graves T."/>
            <person name="Zhou S."/>
            <person name="Teague B."/>
            <person name="Potamousis K."/>
            <person name="Churas C."/>
            <person name="Place M."/>
            <person name="Herschleb J."/>
            <person name="Runnheim R."/>
            <person name="Forrest D."/>
            <person name="Amos-Landgraf J."/>
            <person name="Schwartz D.C."/>
            <person name="Cheng Z."/>
            <person name="Lindblad-Toh K."/>
            <person name="Eichler E.E."/>
            <person name="Ponting C.P."/>
        </authorList>
    </citation>
    <scope>NUCLEOTIDE SEQUENCE [LARGE SCALE GENOMIC DNA]</scope>
    <source>
        <strain evidence="3 5">C57BL/6J</strain>
    </source>
</reference>
<gene>
    <name evidence="3 4" type="primary">Zfp747</name>
</gene>
<reference evidence="3 5" key="2">
    <citation type="journal article" date="2011" name="PLoS Biol.">
        <title>Modernizing reference genome assemblies.</title>
        <authorList>
            <person name="Church D.M."/>
            <person name="Schneider V.A."/>
            <person name="Graves T."/>
            <person name="Auger K."/>
            <person name="Cunningham F."/>
            <person name="Bouk N."/>
            <person name="Chen H.C."/>
            <person name="Agarwala R."/>
            <person name="McLaren W.M."/>
            <person name="Ritchie G.R."/>
            <person name="Albracht D."/>
            <person name="Kremitzki M."/>
            <person name="Rock S."/>
            <person name="Kotkiewicz H."/>
            <person name="Kremitzki C."/>
            <person name="Wollam A."/>
            <person name="Trani L."/>
            <person name="Fulton L."/>
            <person name="Fulton R."/>
            <person name="Matthews L."/>
            <person name="Whitehead S."/>
            <person name="Chow W."/>
            <person name="Torrance J."/>
            <person name="Dunn M."/>
            <person name="Harden G."/>
            <person name="Threadgold G."/>
            <person name="Wood J."/>
            <person name="Collins J."/>
            <person name="Heath P."/>
            <person name="Griffiths G."/>
            <person name="Pelan S."/>
            <person name="Grafham D."/>
            <person name="Eichler E.E."/>
            <person name="Weinstock G."/>
            <person name="Mardis E.R."/>
            <person name="Wilson R.K."/>
            <person name="Howe K."/>
            <person name="Flicek P."/>
            <person name="Hubbard T."/>
        </authorList>
    </citation>
    <scope>NUCLEOTIDE SEQUENCE [LARGE SCALE GENOMIC DNA]</scope>
    <source>
        <strain evidence="3 5">C57BL/6J</strain>
    </source>
</reference>
<feature type="domain" description="KRAB" evidence="2">
    <location>
        <begin position="22"/>
        <end position="37"/>
    </location>
</feature>
<evidence type="ECO:0000313" key="3">
    <source>
        <dbReference type="Ensembl" id="ENSMUSP00000145805.2"/>
    </source>
</evidence>
<dbReference type="Gene3D" id="6.10.140.140">
    <property type="match status" value="1"/>
</dbReference>
<feature type="region of interest" description="Disordered" evidence="1">
    <location>
        <begin position="43"/>
        <end position="89"/>
    </location>
</feature>
<proteinExistence type="predicted"/>
<organism evidence="3 5">
    <name type="scientific">Mus musculus</name>
    <name type="common">Mouse</name>
    <dbReference type="NCBI Taxonomy" id="10090"/>
    <lineage>
        <taxon>Eukaryota</taxon>
        <taxon>Metazoa</taxon>
        <taxon>Chordata</taxon>
        <taxon>Craniata</taxon>
        <taxon>Vertebrata</taxon>
        <taxon>Euteleostomi</taxon>
        <taxon>Mammalia</taxon>
        <taxon>Eutheria</taxon>
        <taxon>Euarchontoglires</taxon>
        <taxon>Glires</taxon>
        <taxon>Rodentia</taxon>
        <taxon>Myomorpha</taxon>
        <taxon>Muroidea</taxon>
        <taxon>Muridae</taxon>
        <taxon>Murinae</taxon>
        <taxon>Mus</taxon>
        <taxon>Mus</taxon>
    </lineage>
</organism>
<evidence type="ECO:0000313" key="4">
    <source>
        <dbReference type="MGI" id="MGI:2443581"/>
    </source>
</evidence>
<dbReference type="AlphaFoldDB" id="A0A0U1RP29"/>
<feature type="compositionally biased region" description="Basic and acidic residues" evidence="1">
    <location>
        <begin position="67"/>
        <end position="89"/>
    </location>
</feature>
<dbReference type="AGR" id="MGI:2443581"/>
<dbReference type="InterPro" id="IPR036051">
    <property type="entry name" value="KRAB_dom_sf"/>
</dbReference>
<dbReference type="GO" id="GO:0006355">
    <property type="term" value="P:regulation of DNA-templated transcription"/>
    <property type="evidence" value="ECO:0007669"/>
    <property type="project" value="InterPro"/>
</dbReference>
<dbReference type="InterPro" id="IPR001909">
    <property type="entry name" value="KRAB"/>
</dbReference>
<dbReference type="Ensembl" id="ENSMUST00000205832.2">
    <property type="protein sequence ID" value="ENSMUSP00000145805.2"/>
    <property type="gene ID" value="ENSMUSG00000054381.6"/>
</dbReference>
<reference evidence="3" key="3">
    <citation type="submission" date="2025-08" db="UniProtKB">
        <authorList>
            <consortium name="Ensembl"/>
        </authorList>
    </citation>
    <scope>IDENTIFICATION</scope>
    <source>
        <strain evidence="3">C57BL/6J</strain>
    </source>
</reference>
<reference evidence="3" key="4">
    <citation type="submission" date="2025-09" db="UniProtKB">
        <authorList>
            <consortium name="Ensembl"/>
        </authorList>
    </citation>
    <scope>IDENTIFICATION</scope>
    <source>
        <strain evidence="3">C57BL/6J</strain>
    </source>
</reference>
<dbReference type="GeneTree" id="ENSGT01150000286941"/>
<dbReference type="ExpressionAtlas" id="A0A0U1RP29">
    <property type="expression patterns" value="baseline and differential"/>
</dbReference>
<name>A0A0U1RP29_MOUSE</name>
<accession>A0A0U1RP29</accession>
<dbReference type="Pfam" id="PF01352">
    <property type="entry name" value="KRAB"/>
    <property type="match status" value="1"/>
</dbReference>
<keyword evidence="5" id="KW-1185">Reference proteome</keyword>
<dbReference type="VEuPathDB" id="HostDB:ENSMUSG00000054381"/>
<protein>
    <submittedName>
        <fullName evidence="3">Zinc finger protein 747</fullName>
    </submittedName>
</protein>